<keyword evidence="3" id="KW-1185">Reference proteome</keyword>
<evidence type="ECO:0000313" key="2">
    <source>
        <dbReference type="EMBL" id="MBW0519274.1"/>
    </source>
</evidence>
<dbReference type="EMBL" id="AVOT02027271">
    <property type="protein sequence ID" value="MBW0519274.1"/>
    <property type="molecule type" value="Genomic_DNA"/>
</dbReference>
<reference evidence="2" key="1">
    <citation type="submission" date="2021-03" db="EMBL/GenBank/DDBJ databases">
        <title>Draft genome sequence of rust myrtle Austropuccinia psidii MF-1, a brazilian biotype.</title>
        <authorList>
            <person name="Quecine M.C."/>
            <person name="Pachon D.M.R."/>
            <person name="Bonatelli M.L."/>
            <person name="Correr F.H."/>
            <person name="Franceschini L.M."/>
            <person name="Leite T.F."/>
            <person name="Margarido G.R.A."/>
            <person name="Almeida C.A."/>
            <person name="Ferrarezi J.A."/>
            <person name="Labate C.A."/>
        </authorList>
    </citation>
    <scope>NUCLEOTIDE SEQUENCE</scope>
    <source>
        <strain evidence="2">MF-1</strain>
    </source>
</reference>
<accession>A0A9Q3EDJ8</accession>
<gene>
    <name evidence="2" type="ORF">O181_058989</name>
</gene>
<dbReference type="AlphaFoldDB" id="A0A9Q3EDJ8"/>
<feature type="region of interest" description="Disordered" evidence="1">
    <location>
        <begin position="1"/>
        <end position="93"/>
    </location>
</feature>
<proteinExistence type="predicted"/>
<protein>
    <submittedName>
        <fullName evidence="2">Uncharacterized protein</fullName>
    </submittedName>
</protein>
<sequence length="109" mass="12302">MGFKHQKQNPQNPLQQDPPIPHMPFKQTPWQPTPGLSGTQWLEDLFCEPSQHNEPPIPVPSQCSKPQVPSHEDALSCEPEPEEAPMQSMEEPFGKSPLQIFLILLHPPP</sequence>
<name>A0A9Q3EDJ8_9BASI</name>
<comment type="caution">
    <text evidence="2">The sequence shown here is derived from an EMBL/GenBank/DDBJ whole genome shotgun (WGS) entry which is preliminary data.</text>
</comment>
<evidence type="ECO:0000313" key="3">
    <source>
        <dbReference type="Proteomes" id="UP000765509"/>
    </source>
</evidence>
<evidence type="ECO:0000256" key="1">
    <source>
        <dbReference type="SAM" id="MobiDB-lite"/>
    </source>
</evidence>
<organism evidence="2 3">
    <name type="scientific">Austropuccinia psidii MF-1</name>
    <dbReference type="NCBI Taxonomy" id="1389203"/>
    <lineage>
        <taxon>Eukaryota</taxon>
        <taxon>Fungi</taxon>
        <taxon>Dikarya</taxon>
        <taxon>Basidiomycota</taxon>
        <taxon>Pucciniomycotina</taxon>
        <taxon>Pucciniomycetes</taxon>
        <taxon>Pucciniales</taxon>
        <taxon>Sphaerophragmiaceae</taxon>
        <taxon>Austropuccinia</taxon>
    </lineage>
</organism>
<feature type="compositionally biased region" description="Polar residues" evidence="1">
    <location>
        <begin position="28"/>
        <end position="40"/>
    </location>
</feature>
<dbReference type="Proteomes" id="UP000765509">
    <property type="component" value="Unassembled WGS sequence"/>
</dbReference>